<evidence type="ECO:0000256" key="1">
    <source>
        <dbReference type="ARBA" id="ARBA00006484"/>
    </source>
</evidence>
<dbReference type="PROSITE" id="PS00061">
    <property type="entry name" value="ADH_SHORT"/>
    <property type="match status" value="1"/>
</dbReference>
<dbReference type="Proteomes" id="UP000660380">
    <property type="component" value="Unassembled WGS sequence"/>
</dbReference>
<dbReference type="PANTHER" id="PTHR43639:SF1">
    <property type="entry name" value="SHORT-CHAIN DEHYDROGENASE_REDUCTASE FAMILY PROTEIN"/>
    <property type="match status" value="1"/>
</dbReference>
<dbReference type="SUPFAM" id="SSF51735">
    <property type="entry name" value="NAD(P)-binding Rossmann-fold domains"/>
    <property type="match status" value="1"/>
</dbReference>
<keyword evidence="5" id="KW-1185">Reference proteome</keyword>
<dbReference type="Gene3D" id="3.40.50.720">
    <property type="entry name" value="NAD(P)-binding Rossmann-like Domain"/>
    <property type="match status" value="1"/>
</dbReference>
<dbReference type="GO" id="GO:0047936">
    <property type="term" value="F:glucose 1-dehydrogenase [NAD(P)+] activity"/>
    <property type="evidence" value="ECO:0007669"/>
    <property type="project" value="UniProtKB-EC"/>
</dbReference>
<feature type="domain" description="Ketoreductase" evidence="3">
    <location>
        <begin position="7"/>
        <end position="191"/>
    </location>
</feature>
<dbReference type="EMBL" id="JACJTA010000085">
    <property type="protein sequence ID" value="MBD2608155.1"/>
    <property type="molecule type" value="Genomic_DNA"/>
</dbReference>
<dbReference type="InterPro" id="IPR036291">
    <property type="entry name" value="NAD(P)-bd_dom_sf"/>
</dbReference>
<evidence type="ECO:0000259" key="3">
    <source>
        <dbReference type="SMART" id="SM00822"/>
    </source>
</evidence>
<name>A0ABR8GYF0_9CYAN</name>
<evidence type="ECO:0000313" key="4">
    <source>
        <dbReference type="EMBL" id="MBD2608155.1"/>
    </source>
</evidence>
<accession>A0ABR8GYF0</accession>
<sequence length="251" mass="26252">MKKLEGKIAVVTGASKGIGASIAKHLADEGAAVVVNYASSKEGADRVVAEIASTGGKAIAVQANVAKKVEIEHLFAQVKQTFGKVDILVNNAGIYEFSPLEGITEEHFHKQFDLNVLGLILTCQEAAKHFTSEGGSIINISSVVSTLAPPNASVYSATKAAVDALTKSLAKELGSRHIRINSINPGMVETEGTQTMGLTVAESESRQQIEAQTPLGRIGQPQDIAPAVVFLASGDAAWITGETLYITGGLR</sequence>
<dbReference type="PRINTS" id="PR00081">
    <property type="entry name" value="GDHRDH"/>
</dbReference>
<gene>
    <name evidence="4" type="ORF">H6G81_27480</name>
</gene>
<comment type="similarity">
    <text evidence="1">Belongs to the short-chain dehydrogenases/reductases (SDR) family.</text>
</comment>
<dbReference type="PANTHER" id="PTHR43639">
    <property type="entry name" value="OXIDOREDUCTASE, SHORT-CHAIN DEHYDROGENASE/REDUCTASE FAMILY (AFU_ORTHOLOGUE AFUA_5G02870)"/>
    <property type="match status" value="1"/>
</dbReference>
<dbReference type="PRINTS" id="PR00080">
    <property type="entry name" value="SDRFAMILY"/>
</dbReference>
<dbReference type="EC" id="1.1.1.47" evidence="4"/>
<organism evidence="4 5">
    <name type="scientific">Scytonema hofmannii FACHB-248</name>
    <dbReference type="NCBI Taxonomy" id="1842502"/>
    <lineage>
        <taxon>Bacteria</taxon>
        <taxon>Bacillati</taxon>
        <taxon>Cyanobacteriota</taxon>
        <taxon>Cyanophyceae</taxon>
        <taxon>Nostocales</taxon>
        <taxon>Scytonemataceae</taxon>
        <taxon>Scytonema</taxon>
    </lineage>
</organism>
<dbReference type="InterPro" id="IPR002347">
    <property type="entry name" value="SDR_fam"/>
</dbReference>
<comment type="caution">
    <text evidence="4">The sequence shown here is derived from an EMBL/GenBank/DDBJ whole genome shotgun (WGS) entry which is preliminary data.</text>
</comment>
<reference evidence="4 5" key="1">
    <citation type="journal article" date="2020" name="ISME J.">
        <title>Comparative genomics reveals insights into cyanobacterial evolution and habitat adaptation.</title>
        <authorList>
            <person name="Chen M.Y."/>
            <person name="Teng W.K."/>
            <person name="Zhao L."/>
            <person name="Hu C.X."/>
            <person name="Zhou Y.K."/>
            <person name="Han B.P."/>
            <person name="Song L.R."/>
            <person name="Shu W.S."/>
        </authorList>
    </citation>
    <scope>NUCLEOTIDE SEQUENCE [LARGE SCALE GENOMIC DNA]</scope>
    <source>
        <strain evidence="4 5">FACHB-248</strain>
    </source>
</reference>
<dbReference type="InterPro" id="IPR020904">
    <property type="entry name" value="Sc_DH/Rdtase_CS"/>
</dbReference>
<protein>
    <submittedName>
        <fullName evidence="4">Glucose 1-dehydrogenase</fullName>
        <ecNumber evidence="4">1.1.1.47</ecNumber>
    </submittedName>
</protein>
<dbReference type="Pfam" id="PF13561">
    <property type="entry name" value="adh_short_C2"/>
    <property type="match status" value="1"/>
</dbReference>
<keyword evidence="2 4" id="KW-0560">Oxidoreductase</keyword>
<proteinExistence type="inferred from homology"/>
<evidence type="ECO:0000313" key="5">
    <source>
        <dbReference type="Proteomes" id="UP000660380"/>
    </source>
</evidence>
<evidence type="ECO:0000256" key="2">
    <source>
        <dbReference type="ARBA" id="ARBA00023002"/>
    </source>
</evidence>
<dbReference type="InterPro" id="IPR057326">
    <property type="entry name" value="KR_dom"/>
</dbReference>
<dbReference type="NCBIfam" id="NF005559">
    <property type="entry name" value="PRK07231.1"/>
    <property type="match status" value="1"/>
</dbReference>
<dbReference type="SMART" id="SM00822">
    <property type="entry name" value="PKS_KR"/>
    <property type="match status" value="1"/>
</dbReference>